<proteinExistence type="predicted"/>
<gene>
    <name evidence="2" type="ORF">BIV24_00425</name>
</gene>
<keyword evidence="1" id="KW-0732">Signal</keyword>
<accession>A0A1S2Q5W2</accession>
<evidence type="ECO:0000313" key="2">
    <source>
        <dbReference type="EMBL" id="OIK01539.1"/>
    </source>
</evidence>
<evidence type="ECO:0008006" key="4">
    <source>
        <dbReference type="Google" id="ProtNLM"/>
    </source>
</evidence>
<organism evidence="2 3">
    <name type="scientific">Streptomyces colonosanans</name>
    <dbReference type="NCBI Taxonomy" id="1428652"/>
    <lineage>
        <taxon>Bacteria</taxon>
        <taxon>Bacillati</taxon>
        <taxon>Actinomycetota</taxon>
        <taxon>Actinomycetes</taxon>
        <taxon>Kitasatosporales</taxon>
        <taxon>Streptomycetaceae</taxon>
        <taxon>Streptomyces</taxon>
    </lineage>
</organism>
<evidence type="ECO:0000313" key="3">
    <source>
        <dbReference type="Proteomes" id="UP000179935"/>
    </source>
</evidence>
<evidence type="ECO:0000256" key="1">
    <source>
        <dbReference type="SAM" id="SignalP"/>
    </source>
</evidence>
<dbReference type="OrthoDB" id="9989592at2"/>
<keyword evidence="3" id="KW-1185">Reference proteome</keyword>
<dbReference type="RefSeq" id="WP_071364058.1">
    <property type="nucleotide sequence ID" value="NZ_MLYP01000002.1"/>
</dbReference>
<feature type="signal peptide" evidence="1">
    <location>
        <begin position="1"/>
        <end position="29"/>
    </location>
</feature>
<protein>
    <recommendedName>
        <fullName evidence="4">Chitinase</fullName>
    </recommendedName>
</protein>
<feature type="chain" id="PRO_5010324188" description="Chitinase" evidence="1">
    <location>
        <begin position="30"/>
        <end position="67"/>
    </location>
</feature>
<dbReference type="EMBL" id="MLYP01000002">
    <property type="protein sequence ID" value="OIK01539.1"/>
    <property type="molecule type" value="Genomic_DNA"/>
</dbReference>
<sequence>MRIRRILAAVSATAALAGLGLTGAATATAQDGSGFTTPSQCREGGGQPYLHNTVKCWGGKYDGMTVD</sequence>
<name>A0A1S2Q5W2_9ACTN</name>
<reference evidence="2 3" key="1">
    <citation type="submission" date="2016-10" db="EMBL/GenBank/DDBJ databases">
        <title>Genome sequence of Streptomyces sp. MUSC 93.</title>
        <authorList>
            <person name="Lee L.-H."/>
            <person name="Ser H.-L."/>
            <person name="Law J.W.-F."/>
        </authorList>
    </citation>
    <scope>NUCLEOTIDE SEQUENCE [LARGE SCALE GENOMIC DNA]</scope>
    <source>
        <strain evidence="2 3">MUSC 93</strain>
    </source>
</reference>
<dbReference type="AlphaFoldDB" id="A0A1S2Q5W2"/>
<comment type="caution">
    <text evidence="2">The sequence shown here is derived from an EMBL/GenBank/DDBJ whole genome shotgun (WGS) entry which is preliminary data.</text>
</comment>
<dbReference type="Proteomes" id="UP000179935">
    <property type="component" value="Unassembled WGS sequence"/>
</dbReference>